<gene>
    <name evidence="1" type="ORF">BDN70DRAFT_398913</name>
</gene>
<protein>
    <submittedName>
        <fullName evidence="1">Uncharacterized protein</fullName>
    </submittedName>
</protein>
<accession>A0A9P5YPX4</accession>
<sequence>MHCSAPLANFAVSAVLSQLIFNNPNAGVIPSHITLSSRDNHLQHQHNAQSLSGPLIKSGIIGSADAASALASALLIPTSALAIANTHVASVASAQSPISLHHSLLRTQNQYLASRSPRLTSLPRMDPGLYVQPYWEGWVRTLRKAFKTEAPRIADAPGPGGRGRFEYPEYSGGMGGGGGVGLIGWETAFGAIEGGGHGREKARVRVGDGRGSGREDRWDGYGYHGTERSRRDREEIHYEWRERWAVIKEGYIYLFRNREVRL</sequence>
<dbReference type="OrthoDB" id="3225203at2759"/>
<organism evidence="1 2">
    <name type="scientific">Pholiota conissans</name>
    <dbReference type="NCBI Taxonomy" id="109636"/>
    <lineage>
        <taxon>Eukaryota</taxon>
        <taxon>Fungi</taxon>
        <taxon>Dikarya</taxon>
        <taxon>Basidiomycota</taxon>
        <taxon>Agaricomycotina</taxon>
        <taxon>Agaricomycetes</taxon>
        <taxon>Agaricomycetidae</taxon>
        <taxon>Agaricales</taxon>
        <taxon>Agaricineae</taxon>
        <taxon>Strophariaceae</taxon>
        <taxon>Pholiota</taxon>
    </lineage>
</organism>
<reference evidence="1" key="1">
    <citation type="submission" date="2020-11" db="EMBL/GenBank/DDBJ databases">
        <authorList>
            <consortium name="DOE Joint Genome Institute"/>
            <person name="Ahrendt S."/>
            <person name="Riley R."/>
            <person name="Andreopoulos W."/>
            <person name="Labutti K."/>
            <person name="Pangilinan J."/>
            <person name="Ruiz-Duenas F.J."/>
            <person name="Barrasa J.M."/>
            <person name="Sanchez-Garcia M."/>
            <person name="Camarero S."/>
            <person name="Miyauchi S."/>
            <person name="Serrano A."/>
            <person name="Linde D."/>
            <person name="Babiker R."/>
            <person name="Drula E."/>
            <person name="Ayuso-Fernandez I."/>
            <person name="Pacheco R."/>
            <person name="Padilla G."/>
            <person name="Ferreira P."/>
            <person name="Barriuso J."/>
            <person name="Kellner H."/>
            <person name="Castanera R."/>
            <person name="Alfaro M."/>
            <person name="Ramirez L."/>
            <person name="Pisabarro A.G."/>
            <person name="Kuo A."/>
            <person name="Tritt A."/>
            <person name="Lipzen A."/>
            <person name="He G."/>
            <person name="Yan M."/>
            <person name="Ng V."/>
            <person name="Cullen D."/>
            <person name="Martin F."/>
            <person name="Rosso M.-N."/>
            <person name="Henrissat B."/>
            <person name="Hibbett D."/>
            <person name="Martinez A.T."/>
            <person name="Grigoriev I.V."/>
        </authorList>
    </citation>
    <scope>NUCLEOTIDE SEQUENCE</scope>
    <source>
        <strain evidence="1">CIRM-BRFM 674</strain>
    </source>
</reference>
<proteinExistence type="predicted"/>
<comment type="caution">
    <text evidence="1">The sequence shown here is derived from an EMBL/GenBank/DDBJ whole genome shotgun (WGS) entry which is preliminary data.</text>
</comment>
<evidence type="ECO:0000313" key="1">
    <source>
        <dbReference type="EMBL" id="KAF9473247.1"/>
    </source>
</evidence>
<dbReference type="AlphaFoldDB" id="A0A9P5YPX4"/>
<dbReference type="EMBL" id="MU155458">
    <property type="protein sequence ID" value="KAF9473247.1"/>
    <property type="molecule type" value="Genomic_DNA"/>
</dbReference>
<keyword evidence="2" id="KW-1185">Reference proteome</keyword>
<dbReference type="Proteomes" id="UP000807469">
    <property type="component" value="Unassembled WGS sequence"/>
</dbReference>
<evidence type="ECO:0000313" key="2">
    <source>
        <dbReference type="Proteomes" id="UP000807469"/>
    </source>
</evidence>
<name>A0A9P5YPX4_9AGAR</name>